<proteinExistence type="predicted"/>
<sequence>MNKHTVRSPEDALAYVTDCTLATVTDLASLSRPPKHELQRQIDIAQAAIDWMDRFGVDYSSTRAADVKALGGKVAVWAEQFKKTP</sequence>
<evidence type="ECO:0000313" key="2">
    <source>
        <dbReference type="Proteomes" id="UP000194857"/>
    </source>
</evidence>
<organism evidence="1 2">
    <name type="scientific">Pseudomonas aeruginosa</name>
    <dbReference type="NCBI Taxonomy" id="287"/>
    <lineage>
        <taxon>Bacteria</taxon>
        <taxon>Pseudomonadati</taxon>
        <taxon>Pseudomonadota</taxon>
        <taxon>Gammaproteobacteria</taxon>
        <taxon>Pseudomonadales</taxon>
        <taxon>Pseudomonadaceae</taxon>
        <taxon>Pseudomonas</taxon>
    </lineage>
</organism>
<dbReference type="RefSeq" id="WP_065327646.1">
    <property type="nucleotide sequence ID" value="NZ_NFFZ01000004.1"/>
</dbReference>
<gene>
    <name evidence="1" type="ORF">CAZ10_09750</name>
</gene>
<dbReference type="Proteomes" id="UP000194857">
    <property type="component" value="Unassembled WGS sequence"/>
</dbReference>
<comment type="caution">
    <text evidence="1">The sequence shown here is derived from an EMBL/GenBank/DDBJ whole genome shotgun (WGS) entry which is preliminary data.</text>
</comment>
<dbReference type="EMBL" id="NFFZ01000004">
    <property type="protein sequence ID" value="OTI63111.1"/>
    <property type="molecule type" value="Genomic_DNA"/>
</dbReference>
<protein>
    <submittedName>
        <fullName evidence="1">Uncharacterized protein</fullName>
    </submittedName>
</protein>
<evidence type="ECO:0000313" key="1">
    <source>
        <dbReference type="EMBL" id="OTI63111.1"/>
    </source>
</evidence>
<dbReference type="AlphaFoldDB" id="A0A241XRI4"/>
<accession>A0A241XRI4</accession>
<reference evidence="1 2" key="1">
    <citation type="submission" date="2017-05" db="EMBL/GenBank/DDBJ databases">
        <authorList>
            <person name="Song R."/>
            <person name="Chenine A.L."/>
            <person name="Ruprecht R.M."/>
        </authorList>
    </citation>
    <scope>NUCLEOTIDE SEQUENCE [LARGE SCALE GENOMIC DNA]</scope>
    <source>
        <strain evidence="1 2">S567_C10_BS</strain>
    </source>
</reference>
<name>A0A241XRI4_PSEAI</name>